<proteinExistence type="predicted"/>
<accession>A0A2J6PPD7</accession>
<dbReference type="OrthoDB" id="3565298at2759"/>
<feature type="region of interest" description="Disordered" evidence="1">
    <location>
        <begin position="29"/>
        <end position="81"/>
    </location>
</feature>
<feature type="region of interest" description="Disordered" evidence="1">
    <location>
        <begin position="95"/>
        <end position="174"/>
    </location>
</feature>
<feature type="region of interest" description="Disordered" evidence="1">
    <location>
        <begin position="293"/>
        <end position="362"/>
    </location>
</feature>
<name>A0A2J6PPD7_9HELO</name>
<feature type="compositionally biased region" description="Basic and acidic residues" evidence="1">
    <location>
        <begin position="338"/>
        <end position="352"/>
    </location>
</feature>
<feature type="compositionally biased region" description="Polar residues" evidence="1">
    <location>
        <begin position="144"/>
        <end position="153"/>
    </location>
</feature>
<evidence type="ECO:0000313" key="3">
    <source>
        <dbReference type="Proteomes" id="UP000235672"/>
    </source>
</evidence>
<feature type="compositionally biased region" description="Polar residues" evidence="1">
    <location>
        <begin position="29"/>
        <end position="38"/>
    </location>
</feature>
<gene>
    <name evidence="2" type="ORF">NA56DRAFT_323371</name>
</gene>
<feature type="compositionally biased region" description="Gly residues" evidence="1">
    <location>
        <begin position="294"/>
        <end position="305"/>
    </location>
</feature>
<protein>
    <recommendedName>
        <fullName evidence="4">C2H2-type domain-containing protein</fullName>
    </recommendedName>
</protein>
<sequence length="507" mass="57165">MPTIMAQLASDTNSEGRIDNALLTRNSISNRSGFTSQPHADPSIPSEIFISPSRSRAMTESEVQKSQRPKHEKPKSASICSLSDETRQLLYTWHPFHKDPEMPKDQGSTSKPRYVEKASYADGDSDPEPEGITTPTREWGHQLTPLTNTSSESEYCEPQKVLASENPDRDVRPGPEELSMHAPTASEAIQDADASIKVDDWQSKVILLSGCSSGEDDDMEDDEHELLDSEDDYFEERWVSTDKEFEATVFHATGNDFCLAARLIPQLYEMFRQEESSVVGFWEMCYRQRVGNSYGQGPGEQGGSAGPRRSDASPTTRLRKRLRENDDGDGEGADNNQDGDKNDDGNTEEHIGSPKPPPFACPFNKKYPSFYNGLHRSPDTRKGEYKTCQLGYDTEQRFKEHLSRLHRCVQCEKCSQKFTGPIKTRQVNFQKHLSLGDCRNAPPDILEGLTELQWAEIEALPSQPRSAATIGKPKARKLNVIRWNDVWQIIFPRENPPEPCKFQAFDI</sequence>
<dbReference type="EMBL" id="KZ613509">
    <property type="protein sequence ID" value="PMD15903.1"/>
    <property type="molecule type" value="Genomic_DNA"/>
</dbReference>
<keyword evidence="3" id="KW-1185">Reference proteome</keyword>
<dbReference type="PANTHER" id="PTHR38166">
    <property type="entry name" value="C2H2-TYPE DOMAIN-CONTAINING PROTEIN-RELATED"/>
    <property type="match status" value="1"/>
</dbReference>
<evidence type="ECO:0000313" key="2">
    <source>
        <dbReference type="EMBL" id="PMD15903.1"/>
    </source>
</evidence>
<feature type="compositionally biased region" description="Low complexity" evidence="1">
    <location>
        <begin position="42"/>
        <end position="55"/>
    </location>
</feature>
<dbReference type="Proteomes" id="UP000235672">
    <property type="component" value="Unassembled WGS sequence"/>
</dbReference>
<dbReference type="AlphaFoldDB" id="A0A2J6PPD7"/>
<reference evidence="2 3" key="1">
    <citation type="submission" date="2016-05" db="EMBL/GenBank/DDBJ databases">
        <title>A degradative enzymes factory behind the ericoid mycorrhizal symbiosis.</title>
        <authorList>
            <consortium name="DOE Joint Genome Institute"/>
            <person name="Martino E."/>
            <person name="Morin E."/>
            <person name="Grelet G."/>
            <person name="Kuo A."/>
            <person name="Kohler A."/>
            <person name="Daghino S."/>
            <person name="Barry K."/>
            <person name="Choi C."/>
            <person name="Cichocki N."/>
            <person name="Clum A."/>
            <person name="Copeland A."/>
            <person name="Hainaut M."/>
            <person name="Haridas S."/>
            <person name="Labutti K."/>
            <person name="Lindquist E."/>
            <person name="Lipzen A."/>
            <person name="Khouja H.-R."/>
            <person name="Murat C."/>
            <person name="Ohm R."/>
            <person name="Olson A."/>
            <person name="Spatafora J."/>
            <person name="Veneault-Fourrey C."/>
            <person name="Henrissat B."/>
            <person name="Grigoriev I."/>
            <person name="Martin F."/>
            <person name="Perotto S."/>
        </authorList>
    </citation>
    <scope>NUCLEOTIDE SEQUENCE [LARGE SCALE GENOMIC DNA]</scope>
    <source>
        <strain evidence="2 3">UAMH 7357</strain>
    </source>
</reference>
<evidence type="ECO:0000256" key="1">
    <source>
        <dbReference type="SAM" id="MobiDB-lite"/>
    </source>
</evidence>
<dbReference type="PANTHER" id="PTHR38166:SF1">
    <property type="entry name" value="C2H2-TYPE DOMAIN-CONTAINING PROTEIN"/>
    <property type="match status" value="1"/>
</dbReference>
<organism evidence="2 3">
    <name type="scientific">Hyaloscypha hepaticicola</name>
    <dbReference type="NCBI Taxonomy" id="2082293"/>
    <lineage>
        <taxon>Eukaryota</taxon>
        <taxon>Fungi</taxon>
        <taxon>Dikarya</taxon>
        <taxon>Ascomycota</taxon>
        <taxon>Pezizomycotina</taxon>
        <taxon>Leotiomycetes</taxon>
        <taxon>Helotiales</taxon>
        <taxon>Hyaloscyphaceae</taxon>
        <taxon>Hyaloscypha</taxon>
    </lineage>
</organism>
<evidence type="ECO:0008006" key="4">
    <source>
        <dbReference type="Google" id="ProtNLM"/>
    </source>
</evidence>